<evidence type="ECO:0000313" key="2">
    <source>
        <dbReference type="EMBL" id="MEQ2250399.1"/>
    </source>
</evidence>
<name>A0ABV0UZ10_9TELE</name>
<feature type="region of interest" description="Disordered" evidence="1">
    <location>
        <begin position="34"/>
        <end position="63"/>
    </location>
</feature>
<gene>
    <name evidence="2" type="ORF">ILYODFUR_000396</name>
</gene>
<evidence type="ECO:0000256" key="1">
    <source>
        <dbReference type="SAM" id="MobiDB-lite"/>
    </source>
</evidence>
<keyword evidence="3" id="KW-1185">Reference proteome</keyword>
<dbReference type="Proteomes" id="UP001482620">
    <property type="component" value="Unassembled WGS sequence"/>
</dbReference>
<organism evidence="2 3">
    <name type="scientific">Ilyodon furcidens</name>
    <name type="common">goldbreast splitfin</name>
    <dbReference type="NCBI Taxonomy" id="33524"/>
    <lineage>
        <taxon>Eukaryota</taxon>
        <taxon>Metazoa</taxon>
        <taxon>Chordata</taxon>
        <taxon>Craniata</taxon>
        <taxon>Vertebrata</taxon>
        <taxon>Euteleostomi</taxon>
        <taxon>Actinopterygii</taxon>
        <taxon>Neopterygii</taxon>
        <taxon>Teleostei</taxon>
        <taxon>Neoteleostei</taxon>
        <taxon>Acanthomorphata</taxon>
        <taxon>Ovalentaria</taxon>
        <taxon>Atherinomorphae</taxon>
        <taxon>Cyprinodontiformes</taxon>
        <taxon>Goodeidae</taxon>
        <taxon>Ilyodon</taxon>
    </lineage>
</organism>
<comment type="caution">
    <text evidence="2">The sequence shown here is derived from an EMBL/GenBank/DDBJ whole genome shotgun (WGS) entry which is preliminary data.</text>
</comment>
<sequence length="106" mass="11828">MRSCSREKTQVSSNSRVAFVCASSSAGDDKVRAAVRAGARPPPAQRRRGRRTRGEASADQKHGELIMQRDQSVVSFVKVEIQNNKPTQINMRHFWLSSSSPPPLYM</sequence>
<proteinExistence type="predicted"/>
<protein>
    <submittedName>
        <fullName evidence="2">Uncharacterized protein</fullName>
    </submittedName>
</protein>
<accession>A0ABV0UZ10</accession>
<evidence type="ECO:0000313" key="3">
    <source>
        <dbReference type="Proteomes" id="UP001482620"/>
    </source>
</evidence>
<reference evidence="2 3" key="1">
    <citation type="submission" date="2021-06" db="EMBL/GenBank/DDBJ databases">
        <authorList>
            <person name="Palmer J.M."/>
        </authorList>
    </citation>
    <scope>NUCLEOTIDE SEQUENCE [LARGE SCALE GENOMIC DNA]</scope>
    <source>
        <strain evidence="3">if_2019</strain>
        <tissue evidence="2">Muscle</tissue>
    </source>
</reference>
<feature type="compositionally biased region" description="Basic and acidic residues" evidence="1">
    <location>
        <begin position="52"/>
        <end position="63"/>
    </location>
</feature>
<dbReference type="EMBL" id="JAHRIQ010092699">
    <property type="protein sequence ID" value="MEQ2250399.1"/>
    <property type="molecule type" value="Genomic_DNA"/>
</dbReference>